<reference evidence="1" key="1">
    <citation type="journal article" date="2020" name="bioRxiv">
        <title>Comparative genomics of Chlamydomonas.</title>
        <authorList>
            <person name="Craig R.J."/>
            <person name="Hasan A.R."/>
            <person name="Ness R.W."/>
            <person name="Keightley P.D."/>
        </authorList>
    </citation>
    <scope>NUCLEOTIDE SEQUENCE</scope>
    <source>
        <strain evidence="1">CCAP 11/70</strain>
    </source>
</reference>
<comment type="caution">
    <text evidence="1">The sequence shown here is derived from an EMBL/GenBank/DDBJ whole genome shotgun (WGS) entry which is preliminary data.</text>
</comment>
<dbReference type="AlphaFoldDB" id="A0A835YPL3"/>
<accession>A0A835YPL3</accession>
<dbReference type="EMBL" id="JAEHOE010000001">
    <property type="protein sequence ID" value="KAG2501529.1"/>
    <property type="molecule type" value="Genomic_DNA"/>
</dbReference>
<name>A0A835YPL3_9CHLO</name>
<evidence type="ECO:0000313" key="1">
    <source>
        <dbReference type="EMBL" id="KAG2501529.1"/>
    </source>
</evidence>
<gene>
    <name evidence="1" type="ORF">HYH03_000036</name>
</gene>
<sequence>MCGGGYGSSPLPAPTNSSSSGSAGSLLLWREGGGQTLAVTLRLHCNWMLVPNTPVMLTVQYGSGLTRSATWSNSTARATCVSFQAYYLLDVNAVAGVTCLANGTSYSSTATGSLPTAAVPSATVAV</sequence>
<keyword evidence="2" id="KW-1185">Reference proteome</keyword>
<protein>
    <submittedName>
        <fullName evidence="1">Uncharacterized protein</fullName>
    </submittedName>
</protein>
<dbReference type="Proteomes" id="UP000612055">
    <property type="component" value="Unassembled WGS sequence"/>
</dbReference>
<evidence type="ECO:0000313" key="2">
    <source>
        <dbReference type="Proteomes" id="UP000612055"/>
    </source>
</evidence>
<organism evidence="1 2">
    <name type="scientific">Edaphochlamys debaryana</name>
    <dbReference type="NCBI Taxonomy" id="47281"/>
    <lineage>
        <taxon>Eukaryota</taxon>
        <taxon>Viridiplantae</taxon>
        <taxon>Chlorophyta</taxon>
        <taxon>core chlorophytes</taxon>
        <taxon>Chlorophyceae</taxon>
        <taxon>CS clade</taxon>
        <taxon>Chlamydomonadales</taxon>
        <taxon>Chlamydomonadales incertae sedis</taxon>
        <taxon>Edaphochlamys</taxon>
    </lineage>
</organism>
<proteinExistence type="predicted"/>